<evidence type="ECO:0000256" key="12">
    <source>
        <dbReference type="ARBA" id="ARBA00029757"/>
    </source>
</evidence>
<keyword evidence="7 13" id="KW-0808">Transferase</keyword>
<sequence length="319" mass="35161">MITPSFWHHSDSKIAKALSPLGALYGAISACLARRNTPEKLSVPVICIGNLVVGGAGKTPAAMLLGQALIAQGKRVHFVSRGYRGSLRGPVLVKGHSFQEVGDEPLMLAKIAPTWVAKDRSVGALAAVQAGAEIIILDDGHQNFTIHKDCSLVVIDTDYQFGNGRLFPAGPLRESPAQGLARAQGLILVGEKEFPLVSSLPFVRLRFKPCKEDLETLQSKTLLPFAGIGRPQKFFKMLEDYALAYDLKVLKGINFPDHYTYSEKDLENLQQKAKREGAMLVTTEKDWMRLSHKKGIFMVRLSPDIIEGSWDHIWKGLEF</sequence>
<evidence type="ECO:0000256" key="10">
    <source>
        <dbReference type="ARBA" id="ARBA00022840"/>
    </source>
</evidence>
<dbReference type="NCBIfam" id="TIGR00682">
    <property type="entry name" value="lpxK"/>
    <property type="match status" value="1"/>
</dbReference>
<accession>A0A0K8MET4</accession>
<keyword evidence="15" id="KW-1185">Reference proteome</keyword>
<dbReference type="UniPathway" id="UPA00359">
    <property type="reaction ID" value="UER00482"/>
</dbReference>
<evidence type="ECO:0000256" key="7">
    <source>
        <dbReference type="ARBA" id="ARBA00022679"/>
    </source>
</evidence>
<dbReference type="GO" id="GO:0009029">
    <property type="term" value="F:lipid-A 4'-kinase activity"/>
    <property type="evidence" value="ECO:0007669"/>
    <property type="project" value="UniProtKB-UniRule"/>
</dbReference>
<dbReference type="InterPro" id="IPR027417">
    <property type="entry name" value="P-loop_NTPase"/>
</dbReference>
<dbReference type="GO" id="GO:0009244">
    <property type="term" value="P:lipopolysaccharide core region biosynthetic process"/>
    <property type="evidence" value="ECO:0007669"/>
    <property type="project" value="TreeGrafter"/>
</dbReference>
<evidence type="ECO:0000313" key="14">
    <source>
        <dbReference type="EMBL" id="GAO99035.1"/>
    </source>
</evidence>
<reference evidence="14 15" key="1">
    <citation type="submission" date="2015-03" db="EMBL/GenBank/DDBJ databases">
        <title>Caedibacter varicaedens, whole genome shotgun sequence.</title>
        <authorList>
            <person name="Suzuki H."/>
            <person name="Dapper A.L."/>
            <person name="Gibson A.K."/>
            <person name="Jackson C."/>
            <person name="Lee H."/>
            <person name="Pejaver V.R."/>
            <person name="Doak T."/>
            <person name="Lynch M."/>
        </authorList>
    </citation>
    <scope>NUCLEOTIDE SEQUENCE [LARGE SCALE GENOMIC DNA]</scope>
</reference>
<keyword evidence="9 13" id="KW-0418">Kinase</keyword>
<comment type="caution">
    <text evidence="14">The sequence shown here is derived from an EMBL/GenBank/DDBJ whole genome shotgun (WGS) entry which is preliminary data.</text>
</comment>
<evidence type="ECO:0000256" key="5">
    <source>
        <dbReference type="ARBA" id="ARBA00022516"/>
    </source>
</evidence>
<evidence type="ECO:0000256" key="11">
    <source>
        <dbReference type="ARBA" id="ARBA00023098"/>
    </source>
</evidence>
<evidence type="ECO:0000313" key="15">
    <source>
        <dbReference type="Proteomes" id="UP000036771"/>
    </source>
</evidence>
<evidence type="ECO:0000256" key="2">
    <source>
        <dbReference type="ARBA" id="ARBA00004870"/>
    </source>
</evidence>
<name>A0A0K8MET4_9PROT</name>
<keyword evidence="10 13" id="KW-0067">ATP-binding</keyword>
<evidence type="ECO:0000256" key="3">
    <source>
        <dbReference type="ARBA" id="ARBA00012071"/>
    </source>
</evidence>
<dbReference type="EC" id="2.7.1.130" evidence="3 13"/>
<dbReference type="GO" id="GO:0009245">
    <property type="term" value="P:lipid A biosynthetic process"/>
    <property type="evidence" value="ECO:0007669"/>
    <property type="project" value="UniProtKB-UniRule"/>
</dbReference>
<keyword evidence="11 13" id="KW-0443">Lipid metabolism</keyword>
<comment type="function">
    <text evidence="1 13">Transfers the gamma-phosphate of ATP to the 4'-position of a tetraacyldisaccharide 1-phosphate intermediate (termed DS-1-P) to form tetraacyldisaccharide 1,4'-bis-phosphate (lipid IVA).</text>
</comment>
<comment type="pathway">
    <text evidence="2 13">Glycolipid biosynthesis; lipid IV(A) biosynthesis; lipid IV(A) from (3R)-3-hydroxytetradecanoyl-[acyl-carrier-protein] and UDP-N-acetyl-alpha-D-glucosamine: step 6/6.</text>
</comment>
<dbReference type="AlphaFoldDB" id="A0A0K8MET4"/>
<comment type="similarity">
    <text evidence="13">Belongs to the LpxK family.</text>
</comment>
<evidence type="ECO:0000256" key="8">
    <source>
        <dbReference type="ARBA" id="ARBA00022741"/>
    </source>
</evidence>
<dbReference type="InterPro" id="IPR003758">
    <property type="entry name" value="LpxK"/>
</dbReference>
<dbReference type="SUPFAM" id="SSF52540">
    <property type="entry name" value="P-loop containing nucleoside triphosphate hydrolases"/>
    <property type="match status" value="1"/>
</dbReference>
<dbReference type="GO" id="GO:0005886">
    <property type="term" value="C:plasma membrane"/>
    <property type="evidence" value="ECO:0007669"/>
    <property type="project" value="TreeGrafter"/>
</dbReference>
<evidence type="ECO:0000256" key="6">
    <source>
        <dbReference type="ARBA" id="ARBA00022556"/>
    </source>
</evidence>
<dbReference type="PANTHER" id="PTHR42724:SF1">
    <property type="entry name" value="TETRAACYLDISACCHARIDE 4'-KINASE, MITOCHONDRIAL-RELATED"/>
    <property type="match status" value="1"/>
</dbReference>
<dbReference type="GO" id="GO:0005524">
    <property type="term" value="F:ATP binding"/>
    <property type="evidence" value="ECO:0007669"/>
    <property type="project" value="UniProtKB-UniRule"/>
</dbReference>
<dbReference type="STRING" id="1629334.Cva_01708"/>
<organism evidence="14 15">
    <name type="scientific">Caedimonas varicaedens</name>
    <dbReference type="NCBI Taxonomy" id="1629334"/>
    <lineage>
        <taxon>Bacteria</taxon>
        <taxon>Pseudomonadati</taxon>
        <taxon>Pseudomonadota</taxon>
        <taxon>Alphaproteobacteria</taxon>
        <taxon>Holosporales</taxon>
        <taxon>Caedimonadaceae</taxon>
        <taxon>Caedimonas</taxon>
    </lineage>
</organism>
<keyword evidence="6 13" id="KW-0441">Lipid A biosynthesis</keyword>
<dbReference type="HAMAP" id="MF_00409">
    <property type="entry name" value="LpxK"/>
    <property type="match status" value="1"/>
</dbReference>
<evidence type="ECO:0000256" key="13">
    <source>
        <dbReference type="HAMAP-Rule" id="MF_00409"/>
    </source>
</evidence>
<dbReference type="PANTHER" id="PTHR42724">
    <property type="entry name" value="TETRAACYLDISACCHARIDE 4'-KINASE"/>
    <property type="match status" value="1"/>
</dbReference>
<dbReference type="Proteomes" id="UP000036771">
    <property type="component" value="Unassembled WGS sequence"/>
</dbReference>
<gene>
    <name evidence="13 14" type="primary">lpxK</name>
    <name evidence="14" type="ORF">Cva_01708</name>
</gene>
<proteinExistence type="inferred from homology"/>
<keyword evidence="8 13" id="KW-0547">Nucleotide-binding</keyword>
<dbReference type="OrthoDB" id="9766423at2"/>
<keyword evidence="5 13" id="KW-0444">Lipid biosynthesis</keyword>
<evidence type="ECO:0000256" key="1">
    <source>
        <dbReference type="ARBA" id="ARBA00002274"/>
    </source>
</evidence>
<dbReference type="EMBL" id="BBVC01000116">
    <property type="protein sequence ID" value="GAO99035.1"/>
    <property type="molecule type" value="Genomic_DNA"/>
</dbReference>
<comment type="catalytic activity">
    <reaction evidence="13">
        <text>a lipid A disaccharide + ATP = a lipid IVA + ADP + H(+)</text>
        <dbReference type="Rhea" id="RHEA:67840"/>
        <dbReference type="ChEBI" id="CHEBI:15378"/>
        <dbReference type="ChEBI" id="CHEBI:30616"/>
        <dbReference type="ChEBI" id="CHEBI:176343"/>
        <dbReference type="ChEBI" id="CHEBI:176425"/>
        <dbReference type="ChEBI" id="CHEBI:456216"/>
        <dbReference type="EC" id="2.7.1.130"/>
    </reaction>
</comment>
<dbReference type="Pfam" id="PF02606">
    <property type="entry name" value="LpxK"/>
    <property type="match status" value="1"/>
</dbReference>
<protein>
    <recommendedName>
        <fullName evidence="4 13">Tetraacyldisaccharide 4'-kinase</fullName>
        <ecNumber evidence="3 13">2.7.1.130</ecNumber>
    </recommendedName>
    <alternativeName>
        <fullName evidence="12 13">Lipid A 4'-kinase</fullName>
    </alternativeName>
</protein>
<feature type="binding site" evidence="13">
    <location>
        <begin position="52"/>
        <end position="59"/>
    </location>
    <ligand>
        <name>ATP</name>
        <dbReference type="ChEBI" id="CHEBI:30616"/>
    </ligand>
</feature>
<evidence type="ECO:0000256" key="9">
    <source>
        <dbReference type="ARBA" id="ARBA00022777"/>
    </source>
</evidence>
<evidence type="ECO:0000256" key="4">
    <source>
        <dbReference type="ARBA" id="ARBA00016436"/>
    </source>
</evidence>